<accession>A0A8S4PG24</accession>
<feature type="domain" description="Alcohol dehydrogenase-like C-terminal" evidence="2">
    <location>
        <begin position="203"/>
        <end position="335"/>
    </location>
</feature>
<evidence type="ECO:0008006" key="6">
    <source>
        <dbReference type="Google" id="ProtNLM"/>
    </source>
</evidence>
<evidence type="ECO:0000313" key="5">
    <source>
        <dbReference type="Proteomes" id="UP000749559"/>
    </source>
</evidence>
<dbReference type="Pfam" id="PF08240">
    <property type="entry name" value="ADH_N"/>
    <property type="match status" value="1"/>
</dbReference>
<evidence type="ECO:0000259" key="2">
    <source>
        <dbReference type="Pfam" id="PF00107"/>
    </source>
</evidence>
<name>A0A8S4PG24_OWEFU</name>
<keyword evidence="5" id="KW-1185">Reference proteome</keyword>
<evidence type="ECO:0000259" key="3">
    <source>
        <dbReference type="Pfam" id="PF08240"/>
    </source>
</evidence>
<protein>
    <recommendedName>
        <fullName evidence="6">Alcohol dehydrogenase</fullName>
    </recommendedName>
</protein>
<dbReference type="EMBL" id="CAIIXF020000008">
    <property type="protein sequence ID" value="CAH1792507.1"/>
    <property type="molecule type" value="Genomic_DNA"/>
</dbReference>
<reference evidence="4" key="1">
    <citation type="submission" date="2022-03" db="EMBL/GenBank/DDBJ databases">
        <authorList>
            <person name="Martin C."/>
        </authorList>
    </citation>
    <scope>NUCLEOTIDE SEQUENCE</scope>
</reference>
<dbReference type="InterPro" id="IPR050129">
    <property type="entry name" value="Zn_alcohol_dh"/>
</dbReference>
<organism evidence="4 5">
    <name type="scientific">Owenia fusiformis</name>
    <name type="common">Polychaete worm</name>
    <dbReference type="NCBI Taxonomy" id="6347"/>
    <lineage>
        <taxon>Eukaryota</taxon>
        <taxon>Metazoa</taxon>
        <taxon>Spiralia</taxon>
        <taxon>Lophotrochozoa</taxon>
        <taxon>Annelida</taxon>
        <taxon>Polychaeta</taxon>
        <taxon>Sedentaria</taxon>
        <taxon>Canalipalpata</taxon>
        <taxon>Sabellida</taxon>
        <taxon>Oweniida</taxon>
        <taxon>Oweniidae</taxon>
        <taxon>Owenia</taxon>
    </lineage>
</organism>
<gene>
    <name evidence="4" type="ORF">OFUS_LOCUS17465</name>
</gene>
<comment type="caution">
    <text evidence="4">The sequence shown here is derived from an EMBL/GenBank/DDBJ whole genome shotgun (WGS) entry which is preliminary data.</text>
</comment>
<dbReference type="InterPro" id="IPR013149">
    <property type="entry name" value="ADH-like_C"/>
</dbReference>
<keyword evidence="1" id="KW-0560">Oxidoreductase</keyword>
<dbReference type="SUPFAM" id="SSF50129">
    <property type="entry name" value="GroES-like"/>
    <property type="match status" value="1"/>
</dbReference>
<dbReference type="PANTHER" id="PTHR43401:SF4">
    <property type="entry name" value="D-ARABINOSE 1-DEHYDROGENASE (NADP(+))"/>
    <property type="match status" value="1"/>
</dbReference>
<dbReference type="InterPro" id="IPR013154">
    <property type="entry name" value="ADH-like_N"/>
</dbReference>
<dbReference type="Gene3D" id="3.90.180.10">
    <property type="entry name" value="Medium-chain alcohol dehydrogenases, catalytic domain"/>
    <property type="match status" value="1"/>
</dbReference>
<dbReference type="SUPFAM" id="SSF51735">
    <property type="entry name" value="NAD(P)-binding Rossmann-fold domains"/>
    <property type="match status" value="1"/>
</dbReference>
<evidence type="ECO:0000256" key="1">
    <source>
        <dbReference type="ARBA" id="ARBA00023002"/>
    </source>
</evidence>
<dbReference type="OrthoDB" id="417550at2759"/>
<evidence type="ECO:0000313" key="4">
    <source>
        <dbReference type="EMBL" id="CAH1792507.1"/>
    </source>
</evidence>
<dbReference type="AlphaFoldDB" id="A0A8S4PG24"/>
<dbReference type="Proteomes" id="UP000749559">
    <property type="component" value="Unassembled WGS sequence"/>
</dbReference>
<dbReference type="InterPro" id="IPR036291">
    <property type="entry name" value="NAD(P)-bd_dom_sf"/>
</dbReference>
<feature type="domain" description="Alcohol dehydrogenase-like N-terminal" evidence="3">
    <location>
        <begin position="27"/>
        <end position="155"/>
    </location>
</feature>
<sequence>MYRYMEVPGPRQRMVLKEKAIPAPPPTGMVVKVKYAGVCHSDLHMQDDDVELGEGKTIRKGDVDPDYKFPLVFGHEISGTVYAIGESKNPDADTFEIGERVVVFTFCGCTECAFCRMGDNRWCAKALSNNIGLGAEGGFAEYVSVKNRAYVSKVPANVPMEVAPMMSCGALTAYNGIESVKESIKKWINWKGSATVLIIGAGGLGLWAVMLSRAVLPKETRIAVADLSADKLETAKENGADITVLLDIKDDIDTTTEKTKKALGGLAESSIDFVGAPNTLKCAINVSAKGATVAVVGLFGGSATIPVPYFPMKILKVVGIYTGSTLQFKELLAVVDENKIIGPKIFKYRLEEVNEVFENLRKGEINGRAVLEFDD</sequence>
<dbReference type="Pfam" id="PF00107">
    <property type="entry name" value="ADH_zinc_N"/>
    <property type="match status" value="1"/>
</dbReference>
<dbReference type="InterPro" id="IPR011032">
    <property type="entry name" value="GroES-like_sf"/>
</dbReference>
<proteinExistence type="predicted"/>
<dbReference type="PANTHER" id="PTHR43401">
    <property type="entry name" value="L-THREONINE 3-DEHYDROGENASE"/>
    <property type="match status" value="1"/>
</dbReference>
<dbReference type="GO" id="GO:0016491">
    <property type="term" value="F:oxidoreductase activity"/>
    <property type="evidence" value="ECO:0007669"/>
    <property type="project" value="UniProtKB-KW"/>
</dbReference>
<dbReference type="Gene3D" id="3.40.50.720">
    <property type="entry name" value="NAD(P)-binding Rossmann-like Domain"/>
    <property type="match status" value="1"/>
</dbReference>